<evidence type="ECO:0000256" key="2">
    <source>
        <dbReference type="ARBA" id="ARBA00022419"/>
    </source>
</evidence>
<dbReference type="InterPro" id="IPR015813">
    <property type="entry name" value="Pyrv/PenolPyrv_kinase-like_dom"/>
</dbReference>
<dbReference type="EMBL" id="JABFDB010000001">
    <property type="protein sequence ID" value="NYZ18126.1"/>
    <property type="molecule type" value="Genomic_DNA"/>
</dbReference>
<keyword evidence="5" id="KW-1185">Reference proteome</keyword>
<dbReference type="PANTHER" id="PTHR30523">
    <property type="entry name" value="PHOSPHOENOLPYRUVATE CARBOXYLASE"/>
    <property type="match status" value="1"/>
</dbReference>
<dbReference type="SUPFAM" id="SSF51621">
    <property type="entry name" value="Phosphoenolpyruvate/pyruvate domain"/>
    <property type="match status" value="1"/>
</dbReference>
<protein>
    <recommendedName>
        <fullName evidence="2">Phosphoenolpyruvate carboxylase</fullName>
    </recommendedName>
</protein>
<dbReference type="Proteomes" id="UP000584642">
    <property type="component" value="Unassembled WGS sequence"/>
</dbReference>
<dbReference type="Pfam" id="PF00311">
    <property type="entry name" value="PEPcase"/>
    <property type="match status" value="1"/>
</dbReference>
<name>A0ABX2T4C6_9PROT</name>
<evidence type="ECO:0000256" key="1">
    <source>
        <dbReference type="ARBA" id="ARBA00003670"/>
    </source>
</evidence>
<organism evidence="4 5">
    <name type="scientific">Azospirillum oleiclasticum</name>
    <dbReference type="NCBI Taxonomy" id="2735135"/>
    <lineage>
        <taxon>Bacteria</taxon>
        <taxon>Pseudomonadati</taxon>
        <taxon>Pseudomonadota</taxon>
        <taxon>Alphaproteobacteria</taxon>
        <taxon>Rhodospirillales</taxon>
        <taxon>Azospirillaceae</taxon>
        <taxon>Azospirillum</taxon>
    </lineage>
</organism>
<dbReference type="InterPro" id="IPR021135">
    <property type="entry name" value="PEP_COase"/>
</dbReference>
<comment type="caution">
    <text evidence="4">The sequence shown here is derived from an EMBL/GenBank/DDBJ whole genome shotgun (WGS) entry which is preliminary data.</text>
</comment>
<evidence type="ECO:0000256" key="3">
    <source>
        <dbReference type="SAM" id="MobiDB-lite"/>
    </source>
</evidence>
<feature type="region of interest" description="Disordered" evidence="3">
    <location>
        <begin position="1"/>
        <end position="45"/>
    </location>
</feature>
<gene>
    <name evidence="4" type="ORF">HND93_00260</name>
</gene>
<evidence type="ECO:0000313" key="5">
    <source>
        <dbReference type="Proteomes" id="UP000584642"/>
    </source>
</evidence>
<dbReference type="RefSeq" id="WP_180279895.1">
    <property type="nucleotide sequence ID" value="NZ_JABFDB010000001.1"/>
</dbReference>
<sequence>MTDVDSKPARSIRSRRAAGETVTTTDSGAEMATTEDHGPKPALTTNRPLLKAPLARFEAPTALDCAALAADLAGCLDRFAQGSEEDPFSNPVLHLALEITRRLEAGALDHGSLEQLIQYLSAEGLVDRATRLGRWLGEIDPAANEERLRALLRAVALPEGASEPVPFDDFRATVEREIFGMVMTAHPTFNLSGQIMTWLTMLATGRHVDGRPLGEEERADVLRRMAQSEHRPDTDISLAREHQLSLAAIANIQAALRRVYALVYQVAAEVYPERWSDVTPRLITVASWVGYDLDGRSDIKWTDTLHKRLKVESQQLRHYIDEIKAVRSQSPDDEELRHTLEQVESRLALAIHEVSDEIAVFSDHDPDSPDAYRQIQRISKRMHEGQPYRLVDAAFLVERVNRAIRLLCPTGQNCGITVLRLCVLRAELASFGLGMAHTHVRINSTQLHNAIRKAVALETAPDDPRYRQSYIERITQLLDTVEPVTVNFGSLITERTSAKRLFMVVAQMLKYSDASTPVRFLIAESEAAFTMLTALYYARLFGIEDRLDISPLFETERALEVGSRVIDALLENPHYRAYVEKRGRLCIQTGYSDAGRYLGQTPAAASIERLRNRIARLFRKHDLKNVQLVVFDTHGDSIGRGAHPASYAERLSYTAPPAWLQTLAESGIPFKQEVSFQGGDGFTPFMTQPGAFAIVTRILEYMMGPRANGTGDPFYDENDYITEFFTTVKEFQVSLVRDPNYAVLVSAFGANLLYPSGSRATKRQYDGAANIDQQNVSQIRAIPHNAILQQLGLPANTIGGVGAAVAKDPERYALLYQRSARFRQLLGMVEYGAAIADPDALKAYIDMLDPGLWLTLAARAGERARADEMRVLADHLEENPAHVRQIRIFRKLFRDFTILRSALERTGPGCGDAVSQRTQVGLRILHAVRLALIHEIYRMATHVPDFSSQHQTTRDQLIARILHLDIPTAVAQLKVIFPATPESPLVGDFGETATYVSDESQNYRMENERLFRPMTGLYELIARTSSAVTQRIGFFG</sequence>
<dbReference type="PRINTS" id="PR00150">
    <property type="entry name" value="PEPCARBXLASE"/>
</dbReference>
<accession>A0ABX2T4C6</accession>
<comment type="function">
    <text evidence="1">Forms oxaloacetate, a four-carbon dicarboxylic acid source for the tricarboxylic acid cycle.</text>
</comment>
<proteinExistence type="predicted"/>
<dbReference type="PANTHER" id="PTHR30523:SF6">
    <property type="entry name" value="PHOSPHOENOLPYRUVATE CARBOXYLASE"/>
    <property type="match status" value="1"/>
</dbReference>
<evidence type="ECO:0000313" key="4">
    <source>
        <dbReference type="EMBL" id="NYZ18126.1"/>
    </source>
</evidence>
<reference evidence="4 5" key="1">
    <citation type="submission" date="2020-05" db="EMBL/GenBank/DDBJ databases">
        <title>Azospirillum oleiclasticum sp. nov, a nitrogen-fixing and heavy crude oil-emulsifying bacterium isolated from the crude oil of Yumen Oilfield.</title>
        <authorList>
            <person name="Wu D."/>
            <person name="Cai M."/>
            <person name="Zhang X."/>
        </authorList>
    </citation>
    <scope>NUCLEOTIDE SEQUENCE [LARGE SCALE GENOMIC DNA]</scope>
    <source>
        <strain evidence="4 5">ROY-1-1-2</strain>
    </source>
</reference>